<keyword evidence="4 9" id="KW-0863">Zinc-finger</keyword>
<dbReference type="PROSITE" id="PS00518">
    <property type="entry name" value="ZF_RING_1"/>
    <property type="match status" value="1"/>
</dbReference>
<evidence type="ECO:0000256" key="1">
    <source>
        <dbReference type="ARBA" id="ARBA00007025"/>
    </source>
</evidence>
<feature type="domain" description="Helicase ATP-binding" evidence="12">
    <location>
        <begin position="518"/>
        <end position="713"/>
    </location>
</feature>
<keyword evidence="7" id="KW-0862">Zinc</keyword>
<organism evidence="14 15">
    <name type="scientific">Linnemannia gamsii</name>
    <dbReference type="NCBI Taxonomy" id="64522"/>
    <lineage>
        <taxon>Eukaryota</taxon>
        <taxon>Fungi</taxon>
        <taxon>Fungi incertae sedis</taxon>
        <taxon>Mucoromycota</taxon>
        <taxon>Mortierellomycotina</taxon>
        <taxon>Mortierellomycetes</taxon>
        <taxon>Mortierellales</taxon>
        <taxon>Mortierellaceae</taxon>
        <taxon>Linnemannia</taxon>
    </lineage>
</organism>
<evidence type="ECO:0000256" key="10">
    <source>
        <dbReference type="SAM" id="MobiDB-lite"/>
    </source>
</evidence>
<dbReference type="GO" id="GO:0005634">
    <property type="term" value="C:nucleus"/>
    <property type="evidence" value="ECO:0007669"/>
    <property type="project" value="TreeGrafter"/>
</dbReference>
<feature type="compositionally biased region" description="Basic and acidic residues" evidence="10">
    <location>
        <begin position="173"/>
        <end position="187"/>
    </location>
</feature>
<comment type="similarity">
    <text evidence="1">Belongs to the SNF2/RAD54 helicase family.</text>
</comment>
<dbReference type="GO" id="GO:0016787">
    <property type="term" value="F:hydrolase activity"/>
    <property type="evidence" value="ECO:0007669"/>
    <property type="project" value="UniProtKB-KW"/>
</dbReference>
<proteinExistence type="inferred from homology"/>
<dbReference type="SMART" id="SM00184">
    <property type="entry name" value="RING"/>
    <property type="match status" value="1"/>
</dbReference>
<dbReference type="GO" id="GO:0005737">
    <property type="term" value="C:cytoplasm"/>
    <property type="evidence" value="ECO:0007669"/>
    <property type="project" value="TreeGrafter"/>
</dbReference>
<dbReference type="InterPro" id="IPR014001">
    <property type="entry name" value="Helicase_ATP-bd"/>
</dbReference>
<dbReference type="GO" id="GO:0008094">
    <property type="term" value="F:ATP-dependent activity, acting on DNA"/>
    <property type="evidence" value="ECO:0007669"/>
    <property type="project" value="TreeGrafter"/>
</dbReference>
<dbReference type="GO" id="GO:0004386">
    <property type="term" value="F:helicase activity"/>
    <property type="evidence" value="ECO:0007669"/>
    <property type="project" value="UniProtKB-KW"/>
</dbReference>
<feature type="region of interest" description="Disordered" evidence="10">
    <location>
        <begin position="50"/>
        <end position="129"/>
    </location>
</feature>
<sequence>MEETLDIEALKARLNVCRQQLESNSLINTRTRKEALRQEINSIEMKLASALGIKDDDEDDDDEAVKSRPTISTIKKEKSTSSNVKCEDDAATPESQHRPHINSPSHTPSPSSQSGASGSGADVASLRSGEAESIRSALIDAGEGDMDLETLLKEQAMMEQRLADLKRRREEEDEAFARSLHEEEMKSIRQPQVARPTQPSTSTSSYSSSSSSQTNPWSFSQSKAVKSHQERMDEEMAKLLAESEDNIFDLAQSPKKTQQSPHNVANLPTLPSFSIFEKKIRTDPSSASSISGSSGSNSFAPTGATPGSNGAANTLLVNGLSTEITPSQSLQNHARSILTSAANSTAKKAVAIDLTMPSIDLTKKVHDISSSEEDDFGAYGYNSTAFHNSRGYFSFGGYGSFDDDDEDDESGDEHLFGEDDGEMPGFSEWVLRQSKLWDQRQLAYDGYNSYGSFYRGGHDYNRNLTSAEAEKELRDLLANIQAAEEEIAPQDRTGTPEGMAANIALLEHQKIGLTWLQKMEEGTNRGGILGDDMGLGKTIQSIALIVSRPAEPIDSPVFWDNKVTYYDPPPPEKLVKTKATLVVAPVALMYQWAEEIRTKTQPGLLKVHIHHTSSKITDPEMLRRYDVIITSSTTLAGEAGGSKSRKKRPIGALFKAHFHRVILDEAHIIKNKTTKASWACAALASTYRWCLTGTPIQNHVDELYSLIRFLDIRPYCDWDEFRNRISTPMKKQLQYGTAMQRVQALLKAVCLRRTKTCMVDGKPILNLPDRNVEIVHAPFSHDESAFYHALENRIRERFNAYVKAGTVMKNYSNILVLLLRLRQACCHPHLIKDFDKVTEVDAPQGQKAHVEVLLDNLMEDIIRRLVEREDDIRECPICMDVGEESVILSACGHIYCRACITDFLTRQEEDDRKCPECRRPANLQNCIPVTDFNARYNKPPSADPKGKGRADDDVDNDGLDAPLDIAVPGELDDWISSSKIDRMLEVVRNVIARREKVIVFSQFTSLLRLIEKPLNQEGIKYLTYDGSMTAFERNEAVQRMTHDPSYGVMLISLKCGSLGLNLTVANHVVIMDPWWNPALENQAIDRVHRIGQRKNVFVHRLCIPDSVEDRILALQAKKKALADGALGEGNVPKLAKLGLLHSAQYNQCLLV</sequence>
<evidence type="ECO:0000256" key="8">
    <source>
        <dbReference type="ARBA" id="ARBA00022840"/>
    </source>
</evidence>
<evidence type="ECO:0000259" key="13">
    <source>
        <dbReference type="PROSITE" id="PS51194"/>
    </source>
</evidence>
<dbReference type="PROSITE" id="PS51192">
    <property type="entry name" value="HELICASE_ATP_BIND_1"/>
    <property type="match status" value="1"/>
</dbReference>
<dbReference type="GO" id="GO:0008270">
    <property type="term" value="F:zinc ion binding"/>
    <property type="evidence" value="ECO:0007669"/>
    <property type="project" value="UniProtKB-KW"/>
</dbReference>
<keyword evidence="8" id="KW-0067">ATP-binding</keyword>
<evidence type="ECO:0000256" key="2">
    <source>
        <dbReference type="ARBA" id="ARBA00022723"/>
    </source>
</evidence>
<dbReference type="InterPro" id="IPR013083">
    <property type="entry name" value="Znf_RING/FYVE/PHD"/>
</dbReference>
<evidence type="ECO:0000259" key="11">
    <source>
        <dbReference type="PROSITE" id="PS50089"/>
    </source>
</evidence>
<gene>
    <name evidence="14" type="ORF">BGZ97_010013</name>
</gene>
<dbReference type="InterPro" id="IPR000330">
    <property type="entry name" value="SNF2_N"/>
</dbReference>
<feature type="region of interest" description="Disordered" evidence="10">
    <location>
        <begin position="284"/>
        <end position="306"/>
    </location>
</feature>
<feature type="domain" description="Helicase C-terminal" evidence="13">
    <location>
        <begin position="979"/>
        <end position="1138"/>
    </location>
</feature>
<dbReference type="Pfam" id="PF13445">
    <property type="entry name" value="zf-RING_UBOX"/>
    <property type="match status" value="1"/>
</dbReference>
<evidence type="ECO:0000256" key="7">
    <source>
        <dbReference type="ARBA" id="ARBA00022833"/>
    </source>
</evidence>
<name>A0A9P6UVS1_9FUNG</name>
<evidence type="ECO:0000256" key="4">
    <source>
        <dbReference type="ARBA" id="ARBA00022771"/>
    </source>
</evidence>
<feature type="compositionally biased region" description="Low complexity" evidence="10">
    <location>
        <begin position="196"/>
        <end position="222"/>
    </location>
</feature>
<evidence type="ECO:0000259" key="12">
    <source>
        <dbReference type="PROSITE" id="PS51192"/>
    </source>
</evidence>
<dbReference type="Pfam" id="PF00271">
    <property type="entry name" value="Helicase_C"/>
    <property type="match status" value="1"/>
</dbReference>
<dbReference type="InterPro" id="IPR049730">
    <property type="entry name" value="SNF2/RAD54-like_C"/>
</dbReference>
<feature type="compositionally biased region" description="Low complexity" evidence="10">
    <location>
        <begin position="285"/>
        <end position="298"/>
    </location>
</feature>
<keyword evidence="6" id="KW-0347">Helicase</keyword>
<dbReference type="GO" id="GO:0005524">
    <property type="term" value="F:ATP binding"/>
    <property type="evidence" value="ECO:0007669"/>
    <property type="project" value="UniProtKB-KW"/>
</dbReference>
<dbReference type="InterPro" id="IPR017907">
    <property type="entry name" value="Znf_RING_CS"/>
</dbReference>
<dbReference type="PANTHER" id="PTHR45626">
    <property type="entry name" value="TRANSCRIPTION TERMINATION FACTOR 2-RELATED"/>
    <property type="match status" value="1"/>
</dbReference>
<dbReference type="Pfam" id="PF00176">
    <property type="entry name" value="SNF2-rel_dom"/>
    <property type="match status" value="1"/>
</dbReference>
<dbReference type="SUPFAM" id="SSF57850">
    <property type="entry name" value="RING/U-box"/>
    <property type="match status" value="1"/>
</dbReference>
<evidence type="ECO:0000313" key="15">
    <source>
        <dbReference type="Proteomes" id="UP000823405"/>
    </source>
</evidence>
<feature type="region of interest" description="Disordered" evidence="10">
    <location>
        <begin position="173"/>
        <end position="233"/>
    </location>
</feature>
<feature type="region of interest" description="Disordered" evidence="10">
    <location>
        <begin position="934"/>
        <end position="956"/>
    </location>
</feature>
<dbReference type="Gene3D" id="3.30.40.10">
    <property type="entry name" value="Zinc/RING finger domain, C3HC4 (zinc finger)"/>
    <property type="match status" value="1"/>
</dbReference>
<dbReference type="CDD" id="cd18008">
    <property type="entry name" value="DEXDc_SHPRH-like"/>
    <property type="match status" value="1"/>
</dbReference>
<dbReference type="PANTHER" id="PTHR45626:SF16">
    <property type="entry name" value="ATP-DEPENDENT HELICASE ULS1"/>
    <property type="match status" value="1"/>
</dbReference>
<dbReference type="EMBL" id="JAAAIN010000050">
    <property type="protein sequence ID" value="KAG0321859.1"/>
    <property type="molecule type" value="Genomic_DNA"/>
</dbReference>
<dbReference type="AlphaFoldDB" id="A0A9P6UVS1"/>
<dbReference type="InterPro" id="IPR038718">
    <property type="entry name" value="SNF2-like_sf"/>
</dbReference>
<dbReference type="InterPro" id="IPR001650">
    <property type="entry name" value="Helicase_C-like"/>
</dbReference>
<evidence type="ECO:0000256" key="6">
    <source>
        <dbReference type="ARBA" id="ARBA00022806"/>
    </source>
</evidence>
<evidence type="ECO:0000256" key="9">
    <source>
        <dbReference type="PROSITE-ProRule" id="PRU00175"/>
    </source>
</evidence>
<evidence type="ECO:0000256" key="3">
    <source>
        <dbReference type="ARBA" id="ARBA00022741"/>
    </source>
</evidence>
<dbReference type="OrthoDB" id="448448at2759"/>
<dbReference type="CDD" id="cd18793">
    <property type="entry name" value="SF2_C_SNF"/>
    <property type="match status" value="1"/>
</dbReference>
<dbReference type="InterPro" id="IPR001841">
    <property type="entry name" value="Znf_RING"/>
</dbReference>
<evidence type="ECO:0000313" key="14">
    <source>
        <dbReference type="EMBL" id="KAG0321859.1"/>
    </source>
</evidence>
<accession>A0A9P6UVS1</accession>
<dbReference type="InterPro" id="IPR027370">
    <property type="entry name" value="Znf-RING_euk"/>
</dbReference>
<keyword evidence="15" id="KW-1185">Reference proteome</keyword>
<dbReference type="Gene3D" id="3.40.50.10810">
    <property type="entry name" value="Tandem AAA-ATPase domain"/>
    <property type="match status" value="1"/>
</dbReference>
<dbReference type="PROSITE" id="PS51194">
    <property type="entry name" value="HELICASE_CTER"/>
    <property type="match status" value="1"/>
</dbReference>
<dbReference type="InterPro" id="IPR027417">
    <property type="entry name" value="P-loop_NTPase"/>
</dbReference>
<keyword evidence="5" id="KW-0378">Hydrolase</keyword>
<keyword evidence="2" id="KW-0479">Metal-binding</keyword>
<feature type="domain" description="RING-type" evidence="11">
    <location>
        <begin position="875"/>
        <end position="918"/>
    </location>
</feature>
<protein>
    <submittedName>
        <fullName evidence="14">Uncharacterized protein</fullName>
    </submittedName>
</protein>
<evidence type="ECO:0000256" key="5">
    <source>
        <dbReference type="ARBA" id="ARBA00022801"/>
    </source>
</evidence>
<dbReference type="SUPFAM" id="SSF52540">
    <property type="entry name" value="P-loop containing nucleoside triphosphate hydrolases"/>
    <property type="match status" value="2"/>
</dbReference>
<dbReference type="SMART" id="SM00490">
    <property type="entry name" value="HELICc"/>
    <property type="match status" value="1"/>
</dbReference>
<reference evidence="14" key="1">
    <citation type="journal article" date="2020" name="Fungal Divers.">
        <title>Resolving the Mortierellaceae phylogeny through synthesis of multi-gene phylogenetics and phylogenomics.</title>
        <authorList>
            <person name="Vandepol N."/>
            <person name="Liber J."/>
            <person name="Desiro A."/>
            <person name="Na H."/>
            <person name="Kennedy M."/>
            <person name="Barry K."/>
            <person name="Grigoriev I.V."/>
            <person name="Miller A.N."/>
            <person name="O'Donnell K."/>
            <person name="Stajich J.E."/>
            <person name="Bonito G."/>
        </authorList>
    </citation>
    <scope>NUCLEOTIDE SEQUENCE</scope>
    <source>
        <strain evidence="14">NVP60</strain>
    </source>
</reference>
<dbReference type="SMART" id="SM00487">
    <property type="entry name" value="DEXDc"/>
    <property type="match status" value="1"/>
</dbReference>
<dbReference type="Gene3D" id="3.40.50.300">
    <property type="entry name" value="P-loop containing nucleotide triphosphate hydrolases"/>
    <property type="match status" value="1"/>
</dbReference>
<keyword evidence="3" id="KW-0547">Nucleotide-binding</keyword>
<dbReference type="PROSITE" id="PS50089">
    <property type="entry name" value="ZF_RING_2"/>
    <property type="match status" value="1"/>
</dbReference>
<dbReference type="GO" id="GO:0000724">
    <property type="term" value="P:double-strand break repair via homologous recombination"/>
    <property type="evidence" value="ECO:0007669"/>
    <property type="project" value="TreeGrafter"/>
</dbReference>
<dbReference type="Proteomes" id="UP000823405">
    <property type="component" value="Unassembled WGS sequence"/>
</dbReference>
<comment type="caution">
    <text evidence="14">The sequence shown here is derived from an EMBL/GenBank/DDBJ whole genome shotgun (WGS) entry which is preliminary data.</text>
</comment>
<dbReference type="InterPro" id="IPR050628">
    <property type="entry name" value="SNF2_RAD54_helicase_TF"/>
</dbReference>
<feature type="compositionally biased region" description="Low complexity" evidence="10">
    <location>
        <begin position="103"/>
        <end position="125"/>
    </location>
</feature>